<dbReference type="SUPFAM" id="SSF141072">
    <property type="entry name" value="CalX-like"/>
    <property type="match status" value="1"/>
</dbReference>
<dbReference type="InterPro" id="IPR038081">
    <property type="entry name" value="CalX-like_sf"/>
</dbReference>
<dbReference type="Pfam" id="PF03160">
    <property type="entry name" value="Calx-beta"/>
    <property type="match status" value="1"/>
</dbReference>
<evidence type="ECO:0000256" key="2">
    <source>
        <dbReference type="ARBA" id="ARBA00022737"/>
    </source>
</evidence>
<sequence>MKKLKYLSLIGGLLLAITSCDDNEPQSFLAEDTFVSFPEATASIDENATETIKIPIALAGLPNGEKVTVNVAAVTEGEAVPAIEGTDFNIKNKTIVFEEGFGTQYIEIEAIDNDLFTGKKTFNLVIASTVPVLKETVQNSVRVSIIDDEHPWAAIIGTYSITGTSGFDGTDVSIPAVVTASDDDVNVLNLNFGYGTLATMSVEEVEGEIMISIKDNQYIGPTPKPTDNWNRYFRATHVDGEDLYTLNALTGIFEDGVITCEYGLGFQAIHPTTGVSGGYFTLFEDGIVFTKAK</sequence>
<dbReference type="Gene3D" id="2.60.40.2030">
    <property type="match status" value="1"/>
</dbReference>
<dbReference type="Proteomes" id="UP000284379">
    <property type="component" value="Unassembled WGS sequence"/>
</dbReference>
<reference evidence="5 6" key="1">
    <citation type="submission" date="2018-08" db="EMBL/GenBank/DDBJ databases">
        <title>A genome reference for cultivated species of the human gut microbiota.</title>
        <authorList>
            <person name="Zou Y."/>
            <person name="Xue W."/>
            <person name="Luo G."/>
        </authorList>
    </citation>
    <scope>NUCLEOTIDE SEQUENCE [LARGE SCALE GENOMIC DNA]</scope>
    <source>
        <strain evidence="5 6">AM40-30BH</strain>
    </source>
</reference>
<accession>A0A413V8W5</accession>
<dbReference type="InterPro" id="IPR003644">
    <property type="entry name" value="Calx_beta"/>
</dbReference>
<protein>
    <recommendedName>
        <fullName evidence="4">Calx-beta domain-containing protein</fullName>
    </recommendedName>
</protein>
<name>A0A413V8W5_9BACE</name>
<dbReference type="PROSITE" id="PS51257">
    <property type="entry name" value="PROKAR_LIPOPROTEIN"/>
    <property type="match status" value="1"/>
</dbReference>
<feature type="domain" description="Calx-beta" evidence="4">
    <location>
        <begin position="33"/>
        <end position="148"/>
    </location>
</feature>
<evidence type="ECO:0000256" key="1">
    <source>
        <dbReference type="ARBA" id="ARBA00022729"/>
    </source>
</evidence>
<keyword evidence="2" id="KW-0677">Repeat</keyword>
<gene>
    <name evidence="5" type="ORF">DW888_19210</name>
</gene>
<dbReference type="RefSeq" id="WP_122202249.1">
    <property type="nucleotide sequence ID" value="NZ_CABJFV010000029.1"/>
</dbReference>
<evidence type="ECO:0000313" key="5">
    <source>
        <dbReference type="EMBL" id="RHB30010.1"/>
    </source>
</evidence>
<keyword evidence="3" id="KW-0106">Calcium</keyword>
<keyword evidence="1" id="KW-0732">Signal</keyword>
<dbReference type="EMBL" id="QSGO01000029">
    <property type="protein sequence ID" value="RHB30010.1"/>
    <property type="molecule type" value="Genomic_DNA"/>
</dbReference>
<organism evidence="5 6">
    <name type="scientific">Bacteroides nordii</name>
    <dbReference type="NCBI Taxonomy" id="291645"/>
    <lineage>
        <taxon>Bacteria</taxon>
        <taxon>Pseudomonadati</taxon>
        <taxon>Bacteroidota</taxon>
        <taxon>Bacteroidia</taxon>
        <taxon>Bacteroidales</taxon>
        <taxon>Bacteroidaceae</taxon>
        <taxon>Bacteroides</taxon>
    </lineage>
</organism>
<evidence type="ECO:0000256" key="3">
    <source>
        <dbReference type="ARBA" id="ARBA00022837"/>
    </source>
</evidence>
<dbReference type="GO" id="GO:0016020">
    <property type="term" value="C:membrane"/>
    <property type="evidence" value="ECO:0007669"/>
    <property type="project" value="InterPro"/>
</dbReference>
<dbReference type="AlphaFoldDB" id="A0A413V8W5"/>
<evidence type="ECO:0000313" key="6">
    <source>
        <dbReference type="Proteomes" id="UP000284379"/>
    </source>
</evidence>
<evidence type="ECO:0000259" key="4">
    <source>
        <dbReference type="Pfam" id="PF03160"/>
    </source>
</evidence>
<dbReference type="GO" id="GO:0007154">
    <property type="term" value="P:cell communication"/>
    <property type="evidence" value="ECO:0007669"/>
    <property type="project" value="InterPro"/>
</dbReference>
<comment type="caution">
    <text evidence="5">The sequence shown here is derived from an EMBL/GenBank/DDBJ whole genome shotgun (WGS) entry which is preliminary data.</text>
</comment>
<proteinExistence type="predicted"/>